<evidence type="ECO:0000256" key="6">
    <source>
        <dbReference type="SAM" id="Phobius"/>
    </source>
</evidence>
<dbReference type="EMBL" id="JACTAG010000001">
    <property type="protein sequence ID" value="MBD3663759.1"/>
    <property type="molecule type" value="Genomic_DNA"/>
</dbReference>
<dbReference type="GO" id="GO:0016020">
    <property type="term" value="C:membrane"/>
    <property type="evidence" value="ECO:0007669"/>
    <property type="project" value="UniProtKB-SubCell"/>
</dbReference>
<feature type="transmembrane region" description="Helical" evidence="6">
    <location>
        <begin position="189"/>
        <end position="207"/>
    </location>
</feature>
<gene>
    <name evidence="7" type="ORF">H9Q16_07480</name>
</gene>
<dbReference type="Proteomes" id="UP000635142">
    <property type="component" value="Unassembled WGS sequence"/>
</dbReference>
<dbReference type="InterPro" id="IPR012506">
    <property type="entry name" value="TMEM86B-like"/>
</dbReference>
<keyword evidence="4 6" id="KW-1133">Transmembrane helix</keyword>
<protein>
    <submittedName>
        <fullName evidence="7">Lysoplasmalogenase</fullName>
    </submittedName>
</protein>
<reference evidence="7" key="1">
    <citation type="submission" date="2020-08" db="EMBL/GenBank/DDBJ databases">
        <title>Sulfitobacter aestuariivivens sp. nov., isolated from a tidal flat.</title>
        <authorList>
            <person name="Park S."/>
            <person name="Yoon J.-H."/>
        </authorList>
    </citation>
    <scope>NUCLEOTIDE SEQUENCE</scope>
    <source>
        <strain evidence="7">TSTF-M16</strain>
    </source>
</reference>
<evidence type="ECO:0000256" key="2">
    <source>
        <dbReference type="ARBA" id="ARBA00007375"/>
    </source>
</evidence>
<feature type="transmembrane region" description="Helical" evidence="6">
    <location>
        <begin position="70"/>
        <end position="91"/>
    </location>
</feature>
<evidence type="ECO:0000313" key="8">
    <source>
        <dbReference type="Proteomes" id="UP000635142"/>
    </source>
</evidence>
<feature type="transmembrane region" description="Helical" evidence="6">
    <location>
        <begin position="156"/>
        <end position="177"/>
    </location>
</feature>
<evidence type="ECO:0000313" key="7">
    <source>
        <dbReference type="EMBL" id="MBD3663759.1"/>
    </source>
</evidence>
<feature type="transmembrane region" description="Helical" evidence="6">
    <location>
        <begin position="130"/>
        <end position="150"/>
    </location>
</feature>
<proteinExistence type="inferred from homology"/>
<comment type="subcellular location">
    <subcellularLocation>
        <location evidence="1">Membrane</location>
        <topology evidence="1">Multi-pass membrane protein</topology>
    </subcellularLocation>
</comment>
<evidence type="ECO:0000256" key="1">
    <source>
        <dbReference type="ARBA" id="ARBA00004141"/>
    </source>
</evidence>
<comment type="similarity">
    <text evidence="2">Belongs to the TMEM86 family.</text>
</comment>
<dbReference type="GO" id="GO:0016787">
    <property type="term" value="F:hydrolase activity"/>
    <property type="evidence" value="ECO:0007669"/>
    <property type="project" value="TreeGrafter"/>
</dbReference>
<accession>A0A927HEU8</accession>
<comment type="caution">
    <text evidence="7">The sequence shown here is derived from an EMBL/GenBank/DDBJ whole genome shotgun (WGS) entry which is preliminary data.</text>
</comment>
<keyword evidence="5 6" id="KW-0472">Membrane</keyword>
<evidence type="ECO:0000256" key="4">
    <source>
        <dbReference type="ARBA" id="ARBA00022989"/>
    </source>
</evidence>
<organism evidence="7 8">
    <name type="scientific">Sulfitobacter aestuariivivens</name>
    <dbReference type="NCBI Taxonomy" id="2766981"/>
    <lineage>
        <taxon>Bacteria</taxon>
        <taxon>Pseudomonadati</taxon>
        <taxon>Pseudomonadota</taxon>
        <taxon>Alphaproteobacteria</taxon>
        <taxon>Rhodobacterales</taxon>
        <taxon>Roseobacteraceae</taxon>
        <taxon>Sulfitobacter</taxon>
    </lineage>
</organism>
<dbReference type="PANTHER" id="PTHR31885:SF6">
    <property type="entry name" value="GH04784P"/>
    <property type="match status" value="1"/>
</dbReference>
<dbReference type="AlphaFoldDB" id="A0A927HEU8"/>
<evidence type="ECO:0000256" key="3">
    <source>
        <dbReference type="ARBA" id="ARBA00022692"/>
    </source>
</evidence>
<dbReference type="PANTHER" id="PTHR31885">
    <property type="entry name" value="GH04784P"/>
    <property type="match status" value="1"/>
</dbReference>
<sequence>MLWAISGASALLYWGFSLREGTSWFRSSVKSLALVPLVVLALVLSAPLVAAALALCSLGDVFLSRSGERFFLAGLISFALGHLAWIAVFVLELGATPDQLNSVSMGLAVLAMSLHALFMIRVLLGRAGELRLPVAIYIAIIMTMGVAALATQSPMVIIGAVLFMASDTLLGLQTFILAKGGPFERAANILIWPLYWVAVAILASVSLA</sequence>
<keyword evidence="3 6" id="KW-0812">Transmembrane</keyword>
<dbReference type="Pfam" id="PF07947">
    <property type="entry name" value="YhhN"/>
    <property type="match status" value="1"/>
</dbReference>
<feature type="transmembrane region" description="Helical" evidence="6">
    <location>
        <begin position="33"/>
        <end position="58"/>
    </location>
</feature>
<name>A0A927HEU8_9RHOB</name>
<evidence type="ECO:0000256" key="5">
    <source>
        <dbReference type="ARBA" id="ARBA00023136"/>
    </source>
</evidence>
<keyword evidence="8" id="KW-1185">Reference proteome</keyword>
<feature type="transmembrane region" description="Helical" evidence="6">
    <location>
        <begin position="103"/>
        <end position="123"/>
    </location>
</feature>
<dbReference type="RefSeq" id="WP_191074694.1">
    <property type="nucleotide sequence ID" value="NZ_JACTAG010000001.1"/>
</dbReference>